<dbReference type="Gene3D" id="3.80.30.20">
    <property type="entry name" value="tm_1862 like domain"/>
    <property type="match status" value="1"/>
</dbReference>
<dbReference type="SMART" id="SM00729">
    <property type="entry name" value="Elp3"/>
    <property type="match status" value="1"/>
</dbReference>
<dbReference type="SFLD" id="SFLDS00029">
    <property type="entry name" value="Radical_SAM"/>
    <property type="match status" value="1"/>
</dbReference>
<evidence type="ECO:0000256" key="2">
    <source>
        <dbReference type="ARBA" id="ARBA00022485"/>
    </source>
</evidence>
<dbReference type="InterPro" id="IPR007197">
    <property type="entry name" value="rSAM"/>
</dbReference>
<evidence type="ECO:0000313" key="8">
    <source>
        <dbReference type="EMBL" id="SOB58470.1"/>
    </source>
</evidence>
<evidence type="ECO:0000313" key="9">
    <source>
        <dbReference type="Proteomes" id="UP000219215"/>
    </source>
</evidence>
<dbReference type="EMBL" id="LT907975">
    <property type="protein sequence ID" value="SOB58470.1"/>
    <property type="molecule type" value="Genomic_DNA"/>
</dbReference>
<evidence type="ECO:0000256" key="4">
    <source>
        <dbReference type="ARBA" id="ARBA00022723"/>
    </source>
</evidence>
<dbReference type="GO" id="GO:0051539">
    <property type="term" value="F:4 iron, 4 sulfur cluster binding"/>
    <property type="evidence" value="ECO:0007669"/>
    <property type="project" value="UniProtKB-KW"/>
</dbReference>
<dbReference type="InterPro" id="IPR058240">
    <property type="entry name" value="rSAM_sf"/>
</dbReference>
<dbReference type="OrthoDB" id="9801689at2"/>
<dbReference type="AlphaFoldDB" id="A0A2C8F9B6"/>
<dbReference type="GO" id="GO:0046872">
    <property type="term" value="F:metal ion binding"/>
    <property type="evidence" value="ECO:0007669"/>
    <property type="project" value="UniProtKB-KW"/>
</dbReference>
<keyword evidence="5" id="KW-0408">Iron</keyword>
<dbReference type="InterPro" id="IPR023404">
    <property type="entry name" value="rSAM_horseshoe"/>
</dbReference>
<dbReference type="InterPro" id="IPR006638">
    <property type="entry name" value="Elp3/MiaA/NifB-like_rSAM"/>
</dbReference>
<reference evidence="9" key="1">
    <citation type="submission" date="2017-09" db="EMBL/GenBank/DDBJ databases">
        <authorList>
            <person name="Regsiter A."/>
            <person name="William W."/>
        </authorList>
    </citation>
    <scope>NUCLEOTIDE SEQUENCE [LARGE SCALE GENOMIC DNA]</scope>
    <source>
        <strain evidence="9">500-1</strain>
    </source>
</reference>
<evidence type="ECO:0000256" key="1">
    <source>
        <dbReference type="ARBA" id="ARBA00001966"/>
    </source>
</evidence>
<evidence type="ECO:0000256" key="6">
    <source>
        <dbReference type="ARBA" id="ARBA00023014"/>
    </source>
</evidence>
<evidence type="ECO:0000256" key="5">
    <source>
        <dbReference type="ARBA" id="ARBA00023004"/>
    </source>
</evidence>
<comment type="cofactor">
    <cofactor evidence="1">
        <name>[4Fe-4S] cluster</name>
        <dbReference type="ChEBI" id="CHEBI:49883"/>
    </cofactor>
</comment>
<dbReference type="PANTHER" id="PTHR11135">
    <property type="entry name" value="HISTONE ACETYLTRANSFERASE-RELATED"/>
    <property type="match status" value="1"/>
</dbReference>
<keyword evidence="6" id="KW-0411">Iron-sulfur</keyword>
<proteinExistence type="predicted"/>
<dbReference type="KEGG" id="pprf:DPRO_1572"/>
<evidence type="ECO:0000256" key="3">
    <source>
        <dbReference type="ARBA" id="ARBA00022691"/>
    </source>
</evidence>
<dbReference type="Pfam" id="PF16199">
    <property type="entry name" value="Radical_SAM_C"/>
    <property type="match status" value="1"/>
</dbReference>
<dbReference type="NCBIfam" id="TIGR01212">
    <property type="entry name" value="TIGR01212 family radical SAM protein"/>
    <property type="match status" value="1"/>
</dbReference>
<dbReference type="Pfam" id="PF04055">
    <property type="entry name" value="Radical_SAM"/>
    <property type="match status" value="1"/>
</dbReference>
<feature type="domain" description="Elp3/MiaA/NifB-like radical SAM core" evidence="7">
    <location>
        <begin position="20"/>
        <end position="254"/>
    </location>
</feature>
<keyword evidence="4" id="KW-0479">Metal-binding</keyword>
<dbReference type="PANTHER" id="PTHR11135:SF1">
    <property type="entry name" value="PROTEIN YHCC"/>
    <property type="match status" value="1"/>
</dbReference>
<name>A0A2C8F9B6_9BACT</name>
<dbReference type="InterPro" id="IPR005911">
    <property type="entry name" value="YhcC-like"/>
</dbReference>
<keyword evidence="2" id="KW-0004">4Fe-4S</keyword>
<dbReference type="Proteomes" id="UP000219215">
    <property type="component" value="Chromosome DPRO"/>
</dbReference>
<accession>A0A2C8F9B6</accession>
<keyword evidence="9" id="KW-1185">Reference proteome</keyword>
<gene>
    <name evidence="8" type="ORF">DPRO_1572</name>
</gene>
<dbReference type="RefSeq" id="WP_097011524.1">
    <property type="nucleotide sequence ID" value="NZ_LT907975.1"/>
</dbReference>
<dbReference type="SFLD" id="SFLDG01091">
    <property type="entry name" value="uncharacterized_CHP01210-like"/>
    <property type="match status" value="1"/>
</dbReference>
<organism evidence="8 9">
    <name type="scientific">Pseudodesulfovibrio profundus</name>
    <dbReference type="NCBI Taxonomy" id="57320"/>
    <lineage>
        <taxon>Bacteria</taxon>
        <taxon>Pseudomonadati</taxon>
        <taxon>Thermodesulfobacteriota</taxon>
        <taxon>Desulfovibrionia</taxon>
        <taxon>Desulfovibrionales</taxon>
        <taxon>Desulfovibrionaceae</taxon>
    </lineage>
</organism>
<dbReference type="InterPro" id="IPR032432">
    <property type="entry name" value="Radical_SAM_C"/>
</dbReference>
<keyword evidence="3" id="KW-0949">S-adenosyl-L-methionine</keyword>
<protein>
    <recommendedName>
        <fullName evidence="7">Elp3/MiaA/NifB-like radical SAM core domain-containing protein</fullName>
    </recommendedName>
</protein>
<dbReference type="SUPFAM" id="SSF102114">
    <property type="entry name" value="Radical SAM enzymes"/>
    <property type="match status" value="1"/>
</dbReference>
<sequence>MVRYYSLSAYTRQRYGKRVQKIPLDAGFSCPNRDGTLSRTGCIFCNPRGSGSGFADKGMSFAEQWKFWRDIHTTNHNLELFTAYLQSYSNTHGPIDQLADAVAQLKGLPGLTTLSLGTRPDCLDDKKLDLLAEQKEKLGLEDVTLELGLQSACDKTLAHINRGHTARAFADATKAAAQRGLTVVAHVIAGLPSVYGREGRNELLDSVRFINRLPINGIKFHNLYVCRDTGIAKMYENGQYTPLSQLEYLSFLSDALMLLKPTTIVHRLNGNPLEGELIAPEWAANMRGLHNAVRNHLDGGDIWQGKHNGAEDAIPDWFDAAYSGEVPF</sequence>
<evidence type="ECO:0000259" key="7">
    <source>
        <dbReference type="SMART" id="SM00729"/>
    </source>
</evidence>
<dbReference type="GO" id="GO:0003824">
    <property type="term" value="F:catalytic activity"/>
    <property type="evidence" value="ECO:0007669"/>
    <property type="project" value="InterPro"/>
</dbReference>
<dbReference type="SFLD" id="SFLDG01086">
    <property type="entry name" value="elongater_protein-like"/>
    <property type="match status" value="1"/>
</dbReference>
<dbReference type="InterPro" id="IPR039661">
    <property type="entry name" value="ELP3"/>
</dbReference>